<evidence type="ECO:0000256" key="9">
    <source>
        <dbReference type="ARBA" id="ARBA00022737"/>
    </source>
</evidence>
<evidence type="ECO:0000256" key="1">
    <source>
        <dbReference type="ARBA" id="ARBA00000968"/>
    </source>
</evidence>
<dbReference type="InterPro" id="IPR017938">
    <property type="entry name" value="Riboflavin_synthase-like_b-brl"/>
</dbReference>
<evidence type="ECO:0000256" key="6">
    <source>
        <dbReference type="ARBA" id="ARBA00013950"/>
    </source>
</evidence>
<dbReference type="CDD" id="cd00402">
    <property type="entry name" value="Riboflavin_synthase_like"/>
    <property type="match status" value="1"/>
</dbReference>
<evidence type="ECO:0000256" key="4">
    <source>
        <dbReference type="ARBA" id="ARBA00011233"/>
    </source>
</evidence>
<dbReference type="Proteomes" id="UP000092695">
    <property type="component" value="Chromosome"/>
</dbReference>
<dbReference type="STRING" id="1548547.BA177_06320"/>
<dbReference type="NCBIfam" id="NF009566">
    <property type="entry name" value="PRK13020.1"/>
    <property type="match status" value="1"/>
</dbReference>
<dbReference type="InterPro" id="IPR026017">
    <property type="entry name" value="Lumazine-bd_dom"/>
</dbReference>
<dbReference type="FunFam" id="2.40.30.20:FF:000004">
    <property type="entry name" value="Riboflavin synthase, alpha subunit"/>
    <property type="match status" value="1"/>
</dbReference>
<keyword evidence="9" id="KW-0677">Repeat</keyword>
<dbReference type="NCBIfam" id="NF006767">
    <property type="entry name" value="PRK09289.1"/>
    <property type="match status" value="1"/>
</dbReference>
<dbReference type="Pfam" id="PF00677">
    <property type="entry name" value="Lum_binding"/>
    <property type="match status" value="2"/>
</dbReference>
<dbReference type="GO" id="GO:0009231">
    <property type="term" value="P:riboflavin biosynthetic process"/>
    <property type="evidence" value="ECO:0007669"/>
    <property type="project" value="UniProtKB-KW"/>
</dbReference>
<evidence type="ECO:0000313" key="14">
    <source>
        <dbReference type="Proteomes" id="UP000092695"/>
    </source>
</evidence>
<accession>A0A193LEE0</accession>
<dbReference type="EMBL" id="CP016268">
    <property type="protein sequence ID" value="ANO50872.1"/>
    <property type="molecule type" value="Genomic_DNA"/>
</dbReference>
<evidence type="ECO:0000256" key="3">
    <source>
        <dbReference type="ARBA" id="ARBA00004887"/>
    </source>
</evidence>
<dbReference type="AlphaFoldDB" id="A0A193LEE0"/>
<comment type="pathway">
    <text evidence="3">Cofactor biosynthesis; riboflavin biosynthesis; riboflavin from 2-hydroxy-3-oxobutyl phosphate and 5-amino-6-(D-ribitylamino)uracil: step 2/2.</text>
</comment>
<dbReference type="Gene3D" id="2.40.30.20">
    <property type="match status" value="2"/>
</dbReference>
<dbReference type="InterPro" id="IPR001783">
    <property type="entry name" value="Lumazine-bd"/>
</dbReference>
<dbReference type="PANTHER" id="PTHR21098:SF12">
    <property type="entry name" value="RIBOFLAVIN SYNTHASE"/>
    <property type="match status" value="1"/>
</dbReference>
<evidence type="ECO:0000256" key="11">
    <source>
        <dbReference type="PROSITE-ProRule" id="PRU00524"/>
    </source>
</evidence>
<dbReference type="KEGG" id="woc:BA177_06320"/>
<organism evidence="13 14">
    <name type="scientific">Woeseia oceani</name>
    <dbReference type="NCBI Taxonomy" id="1548547"/>
    <lineage>
        <taxon>Bacteria</taxon>
        <taxon>Pseudomonadati</taxon>
        <taxon>Pseudomonadota</taxon>
        <taxon>Gammaproteobacteria</taxon>
        <taxon>Woeseiales</taxon>
        <taxon>Woeseiaceae</taxon>
        <taxon>Woeseia</taxon>
    </lineage>
</organism>
<dbReference type="GO" id="GO:0004746">
    <property type="term" value="F:riboflavin synthase activity"/>
    <property type="evidence" value="ECO:0007669"/>
    <property type="project" value="UniProtKB-UniRule"/>
</dbReference>
<keyword evidence="14" id="KW-1185">Reference proteome</keyword>
<evidence type="ECO:0000259" key="12">
    <source>
        <dbReference type="PROSITE" id="PS51177"/>
    </source>
</evidence>
<dbReference type="FunFam" id="2.40.30.20:FF:000003">
    <property type="entry name" value="Riboflavin synthase, alpha subunit"/>
    <property type="match status" value="1"/>
</dbReference>
<dbReference type="PROSITE" id="PS51177">
    <property type="entry name" value="LUMAZINE_BIND"/>
    <property type="match status" value="2"/>
</dbReference>
<proteinExistence type="predicted"/>
<dbReference type="InterPro" id="IPR023366">
    <property type="entry name" value="ATP_synth_asu-like_sf"/>
</dbReference>
<dbReference type="EC" id="2.5.1.9" evidence="5 10"/>
<comment type="subunit">
    <text evidence="4">Homotrimer.</text>
</comment>
<dbReference type="NCBIfam" id="TIGR00187">
    <property type="entry name" value="ribE"/>
    <property type="match status" value="1"/>
</dbReference>
<feature type="repeat" description="Lumazine-binding" evidence="11">
    <location>
        <begin position="1"/>
        <end position="97"/>
    </location>
</feature>
<protein>
    <recommendedName>
        <fullName evidence="6 10">Riboflavin synthase</fullName>
        <ecNumber evidence="5 10">2.5.1.9</ecNumber>
    </recommendedName>
</protein>
<evidence type="ECO:0000256" key="2">
    <source>
        <dbReference type="ARBA" id="ARBA00002803"/>
    </source>
</evidence>
<feature type="repeat" description="Lumazine-binding" evidence="11">
    <location>
        <begin position="98"/>
        <end position="194"/>
    </location>
</feature>
<dbReference type="OrthoDB" id="9788537at2"/>
<dbReference type="RefSeq" id="WP_068614322.1">
    <property type="nucleotide sequence ID" value="NZ_CP016268.1"/>
</dbReference>
<comment type="function">
    <text evidence="2">Catalyzes the dismutation of two molecules of 6,7-dimethyl-8-ribityllumazine, resulting in the formation of riboflavin and 5-amino-6-(D-ribitylamino)uracil.</text>
</comment>
<gene>
    <name evidence="13" type="ORF">BA177_06320</name>
</gene>
<sequence length="211" mass="22402">MFTGIIKATGQIADLQPRGGDLRLRVSAPGLPWQEYTLGDSIAVNGVCLTAVTLEADGFSADVSNETLKVTTLSALRRGSRVNLEPALALGERLGGHMVSGHVDGIGKIHSRSNDARAVRFEVAVPTELGRYIAQKGSVAVDGVSLTVNAVSGELFAVTIIPHTIDETIIGDYRVGTPVNIEVDMMARYLERLLGSDGKISEDFLKAHGYG</sequence>
<evidence type="ECO:0000256" key="7">
    <source>
        <dbReference type="ARBA" id="ARBA00022619"/>
    </source>
</evidence>
<evidence type="ECO:0000256" key="10">
    <source>
        <dbReference type="NCBIfam" id="TIGR00187"/>
    </source>
</evidence>
<comment type="catalytic activity">
    <reaction evidence="1">
        <text>2 6,7-dimethyl-8-(1-D-ribityl)lumazine + H(+) = 5-amino-6-(D-ribitylamino)uracil + riboflavin</text>
        <dbReference type="Rhea" id="RHEA:20772"/>
        <dbReference type="ChEBI" id="CHEBI:15378"/>
        <dbReference type="ChEBI" id="CHEBI:15934"/>
        <dbReference type="ChEBI" id="CHEBI:57986"/>
        <dbReference type="ChEBI" id="CHEBI:58201"/>
        <dbReference type="EC" id="2.5.1.9"/>
    </reaction>
</comment>
<evidence type="ECO:0000256" key="8">
    <source>
        <dbReference type="ARBA" id="ARBA00022679"/>
    </source>
</evidence>
<feature type="domain" description="Lumazine-binding" evidence="12">
    <location>
        <begin position="98"/>
        <end position="194"/>
    </location>
</feature>
<dbReference type="PIRSF" id="PIRSF000498">
    <property type="entry name" value="Riboflavin_syn_A"/>
    <property type="match status" value="1"/>
</dbReference>
<name>A0A193LEE0_9GAMM</name>
<feature type="domain" description="Lumazine-binding" evidence="12">
    <location>
        <begin position="1"/>
        <end position="97"/>
    </location>
</feature>
<evidence type="ECO:0000256" key="5">
    <source>
        <dbReference type="ARBA" id="ARBA00012827"/>
    </source>
</evidence>
<keyword evidence="7" id="KW-0686">Riboflavin biosynthesis</keyword>
<dbReference type="SUPFAM" id="SSF63380">
    <property type="entry name" value="Riboflavin synthase domain-like"/>
    <property type="match status" value="2"/>
</dbReference>
<evidence type="ECO:0000313" key="13">
    <source>
        <dbReference type="EMBL" id="ANO50872.1"/>
    </source>
</evidence>
<reference evidence="13 14" key="1">
    <citation type="submission" date="2016-06" db="EMBL/GenBank/DDBJ databases">
        <title>Complete genome sequence of a deep-branching marine Gamma Proteobacterium Woeseia oceani type strain XK5.</title>
        <authorList>
            <person name="Mu D."/>
            <person name="Du Z."/>
        </authorList>
    </citation>
    <scope>NUCLEOTIDE SEQUENCE [LARGE SCALE GENOMIC DNA]</scope>
    <source>
        <strain evidence="13 14">XK5</strain>
    </source>
</reference>
<dbReference type="PANTHER" id="PTHR21098">
    <property type="entry name" value="RIBOFLAVIN SYNTHASE ALPHA CHAIN"/>
    <property type="match status" value="1"/>
</dbReference>
<keyword evidence="8" id="KW-0808">Transferase</keyword>